<keyword evidence="13" id="KW-1185">Reference proteome</keyword>
<protein>
    <submittedName>
        <fullName evidence="12">Abc transporter</fullName>
    </submittedName>
</protein>
<dbReference type="InterPro" id="IPR017871">
    <property type="entry name" value="ABC_transporter-like_CS"/>
</dbReference>
<evidence type="ECO:0000256" key="8">
    <source>
        <dbReference type="ARBA" id="ARBA00023136"/>
    </source>
</evidence>
<accession>A0A1W1IBQ4</accession>
<organism evidence="12 13">
    <name type="scientific">Trichococcus pasteurii</name>
    <dbReference type="NCBI Taxonomy" id="43064"/>
    <lineage>
        <taxon>Bacteria</taxon>
        <taxon>Bacillati</taxon>
        <taxon>Bacillota</taxon>
        <taxon>Bacilli</taxon>
        <taxon>Lactobacillales</taxon>
        <taxon>Carnobacteriaceae</taxon>
        <taxon>Trichococcus</taxon>
    </lineage>
</organism>
<dbReference type="InterPro" id="IPR003593">
    <property type="entry name" value="AAA+_ATPase"/>
</dbReference>
<keyword evidence="2" id="KW-0813">Transport</keyword>
<feature type="transmembrane region" description="Helical" evidence="9">
    <location>
        <begin position="67"/>
        <end position="94"/>
    </location>
</feature>
<evidence type="ECO:0000256" key="1">
    <source>
        <dbReference type="ARBA" id="ARBA00004651"/>
    </source>
</evidence>
<feature type="transmembrane region" description="Helical" evidence="9">
    <location>
        <begin position="268"/>
        <end position="289"/>
    </location>
</feature>
<dbReference type="PROSITE" id="PS50929">
    <property type="entry name" value="ABC_TM1F"/>
    <property type="match status" value="1"/>
</dbReference>
<evidence type="ECO:0000259" key="10">
    <source>
        <dbReference type="PROSITE" id="PS50893"/>
    </source>
</evidence>
<name>A0A1W1IBQ4_9LACT</name>
<feature type="transmembrane region" description="Helical" evidence="9">
    <location>
        <begin position="301"/>
        <end position="322"/>
    </location>
</feature>
<dbReference type="InterPro" id="IPR039421">
    <property type="entry name" value="Type_1_exporter"/>
</dbReference>
<evidence type="ECO:0000256" key="2">
    <source>
        <dbReference type="ARBA" id="ARBA00022448"/>
    </source>
</evidence>
<evidence type="ECO:0000256" key="6">
    <source>
        <dbReference type="ARBA" id="ARBA00022840"/>
    </source>
</evidence>
<keyword evidence="5" id="KW-0547">Nucleotide-binding</keyword>
<dbReference type="Proteomes" id="UP000195985">
    <property type="component" value="Unassembled WGS sequence"/>
</dbReference>
<dbReference type="PANTHER" id="PTHR43394:SF1">
    <property type="entry name" value="ATP-BINDING CASSETTE SUB-FAMILY B MEMBER 10, MITOCHONDRIAL"/>
    <property type="match status" value="1"/>
</dbReference>
<evidence type="ECO:0000256" key="5">
    <source>
        <dbReference type="ARBA" id="ARBA00022741"/>
    </source>
</evidence>
<evidence type="ECO:0000256" key="7">
    <source>
        <dbReference type="ARBA" id="ARBA00022989"/>
    </source>
</evidence>
<reference evidence="13" key="1">
    <citation type="submission" date="2016-04" db="EMBL/GenBank/DDBJ databases">
        <authorList>
            <person name="Strepis N."/>
        </authorList>
    </citation>
    <scope>NUCLEOTIDE SEQUENCE [LARGE SCALE GENOMIC DNA]</scope>
</reference>
<dbReference type="Gene3D" id="3.40.50.300">
    <property type="entry name" value="P-loop containing nucleotide triphosphate hydrolases"/>
    <property type="match status" value="1"/>
</dbReference>
<feature type="domain" description="ABC transmembrane type-1" evidence="11">
    <location>
        <begin position="40"/>
        <end position="324"/>
    </location>
</feature>
<feature type="domain" description="ABC transporter" evidence="10">
    <location>
        <begin position="359"/>
        <end position="592"/>
    </location>
</feature>
<dbReference type="PROSITE" id="PS50893">
    <property type="entry name" value="ABC_TRANSPORTER_2"/>
    <property type="match status" value="1"/>
</dbReference>
<dbReference type="Pfam" id="PF00005">
    <property type="entry name" value="ABC_tran"/>
    <property type="match status" value="1"/>
</dbReference>
<feature type="transmembrane region" description="Helical" evidence="9">
    <location>
        <begin position="156"/>
        <end position="177"/>
    </location>
</feature>
<feature type="transmembrane region" description="Helical" evidence="9">
    <location>
        <begin position="36"/>
        <end position="55"/>
    </location>
</feature>
<dbReference type="FunFam" id="1.20.1560.10:FF:000011">
    <property type="entry name" value="Multidrug ABC transporter ATP-binding protein"/>
    <property type="match status" value="1"/>
</dbReference>
<gene>
    <name evidence="12" type="ORF">TPAS_126</name>
</gene>
<keyword evidence="7 9" id="KW-1133">Transmembrane helix</keyword>
<keyword evidence="8 9" id="KW-0472">Membrane</keyword>
<proteinExistence type="predicted"/>
<dbReference type="EMBL" id="FWEY01000001">
    <property type="protein sequence ID" value="SLM50454.1"/>
    <property type="molecule type" value="Genomic_DNA"/>
</dbReference>
<keyword evidence="3" id="KW-1003">Cell membrane</keyword>
<evidence type="ECO:0000256" key="3">
    <source>
        <dbReference type="ARBA" id="ARBA00022475"/>
    </source>
</evidence>
<dbReference type="STRING" id="43064.SAMN04488086_102133"/>
<evidence type="ECO:0000256" key="9">
    <source>
        <dbReference type="SAM" id="Phobius"/>
    </source>
</evidence>
<keyword evidence="4 9" id="KW-0812">Transmembrane</keyword>
<dbReference type="InterPro" id="IPR003439">
    <property type="entry name" value="ABC_transporter-like_ATP-bd"/>
</dbReference>
<dbReference type="GO" id="GO:0016887">
    <property type="term" value="F:ATP hydrolysis activity"/>
    <property type="evidence" value="ECO:0007669"/>
    <property type="project" value="InterPro"/>
</dbReference>
<comment type="subcellular location">
    <subcellularLocation>
        <location evidence="1">Cell membrane</location>
        <topology evidence="1">Multi-pass membrane protein</topology>
    </subcellularLocation>
</comment>
<dbReference type="Gene3D" id="1.20.1560.10">
    <property type="entry name" value="ABC transporter type 1, transmembrane domain"/>
    <property type="match status" value="1"/>
</dbReference>
<dbReference type="PANTHER" id="PTHR43394">
    <property type="entry name" value="ATP-DEPENDENT PERMEASE MDL1, MITOCHONDRIAL"/>
    <property type="match status" value="1"/>
</dbReference>
<dbReference type="InterPro" id="IPR027417">
    <property type="entry name" value="P-loop_NTPase"/>
</dbReference>
<evidence type="ECO:0000256" key="4">
    <source>
        <dbReference type="ARBA" id="ARBA00022692"/>
    </source>
</evidence>
<dbReference type="InterPro" id="IPR036640">
    <property type="entry name" value="ABC1_TM_sf"/>
</dbReference>
<dbReference type="InterPro" id="IPR011527">
    <property type="entry name" value="ABC1_TM_dom"/>
</dbReference>
<dbReference type="SUPFAM" id="SSF90123">
    <property type="entry name" value="ABC transporter transmembrane region"/>
    <property type="match status" value="1"/>
</dbReference>
<feature type="transmembrane region" description="Helical" evidence="9">
    <location>
        <begin position="183"/>
        <end position="200"/>
    </location>
</feature>
<dbReference type="PROSITE" id="PS00211">
    <property type="entry name" value="ABC_TRANSPORTER_1"/>
    <property type="match status" value="1"/>
</dbReference>
<dbReference type="Pfam" id="PF00664">
    <property type="entry name" value="ABC_membrane"/>
    <property type="match status" value="1"/>
</dbReference>
<evidence type="ECO:0000313" key="12">
    <source>
        <dbReference type="EMBL" id="SLM50454.1"/>
    </source>
</evidence>
<dbReference type="SMART" id="SM00382">
    <property type="entry name" value="AAA"/>
    <property type="match status" value="1"/>
</dbReference>
<dbReference type="CDD" id="cd18541">
    <property type="entry name" value="ABC_6TM_TmrB_like"/>
    <property type="match status" value="1"/>
</dbReference>
<dbReference type="SUPFAM" id="SSF52540">
    <property type="entry name" value="P-loop containing nucleoside triphosphate hydrolases"/>
    <property type="match status" value="1"/>
</dbReference>
<evidence type="ECO:0000259" key="11">
    <source>
        <dbReference type="PROSITE" id="PS50929"/>
    </source>
</evidence>
<dbReference type="FunFam" id="3.40.50.300:FF:000221">
    <property type="entry name" value="Multidrug ABC transporter ATP-binding protein"/>
    <property type="match status" value="1"/>
</dbReference>
<keyword evidence="6" id="KW-0067">ATP-binding</keyword>
<dbReference type="AlphaFoldDB" id="A0A1W1IBQ4"/>
<dbReference type="GO" id="GO:0005886">
    <property type="term" value="C:plasma membrane"/>
    <property type="evidence" value="ECO:0007669"/>
    <property type="project" value="UniProtKB-SubCell"/>
</dbReference>
<evidence type="ECO:0000313" key="13">
    <source>
        <dbReference type="Proteomes" id="UP000195985"/>
    </source>
</evidence>
<sequence>MDLYGSTFLFCLNTGKKGVIYVSIFKKLSWFFRQEWKAYFVGVFFLIIVAILQVVSPRVVGIIIDEIALGTLTMASLWKWSAVILVAGVLQYLFRYIWRMKIWGTSAELEKILRSRLFKHFTEMDAVFFQKYRTGDLMAHATNDLNAIRMVAGAGILTLADSISSGGITLFTMFFLIDWRLTLIAMIPLPALTLVSRILGQKMHKRFRKAQAAFSSLNDKTQESVSGVKVIKTFGEEEEDIHDFEAMTKDVVAKNKAVYRVDALFDPAIQLILGLSFALTIIFGGRFVVEGSISIGQLVSFISYIGMMAWPMLAVGRLFNVLERGSASYSRIDELLKEKSTIQEQKNAIRTPVTGDLDFQVSSFSYPNSEEISLQDVGFHLEKGQTLGIVGRTGSGKSTIFRLLLREYDQYTGSINYNGIDIRDYSLDALLSGIGYVPQDNFLFSSDVRENIRFADPSISQQKVEEAALLTAIHHDILGFPDGYDTLVGERGVSLSGGQKQRIAIARALVTEPELLILDDSLSAVDAKTEEAILTGLKEKRADQTTIIAAHRISSVMHANEIIVLDEGRIVERGTHHELMELDGWYRRMYEKQQLETKLEGKDEA</sequence>
<dbReference type="GO" id="GO:0015421">
    <property type="term" value="F:ABC-type oligopeptide transporter activity"/>
    <property type="evidence" value="ECO:0007669"/>
    <property type="project" value="TreeGrafter"/>
</dbReference>
<dbReference type="GO" id="GO:0005524">
    <property type="term" value="F:ATP binding"/>
    <property type="evidence" value="ECO:0007669"/>
    <property type="project" value="UniProtKB-KW"/>
</dbReference>